<protein>
    <submittedName>
        <fullName evidence="2">Uncharacterized protein</fullName>
    </submittedName>
</protein>
<reference evidence="2 3" key="1">
    <citation type="journal article" date="2019" name="Commun. Biol.">
        <title>The bagworm genome reveals a unique fibroin gene that provides high tensile strength.</title>
        <authorList>
            <person name="Kono N."/>
            <person name="Nakamura H."/>
            <person name="Ohtoshi R."/>
            <person name="Tomita M."/>
            <person name="Numata K."/>
            <person name="Arakawa K."/>
        </authorList>
    </citation>
    <scope>NUCLEOTIDE SEQUENCE [LARGE SCALE GENOMIC DNA]</scope>
</reference>
<proteinExistence type="predicted"/>
<name>A0A4C1T1J3_EUMVA</name>
<comment type="caution">
    <text evidence="2">The sequence shown here is derived from an EMBL/GenBank/DDBJ whole genome shotgun (WGS) entry which is preliminary data.</text>
</comment>
<evidence type="ECO:0000313" key="2">
    <source>
        <dbReference type="EMBL" id="GBP08393.1"/>
    </source>
</evidence>
<sequence>MADPASSRCRSTPASYCHAGFNTISIPSCCYSVAVQKVPYRKYWFRKPTKNDMTLQFPCQGIITTENSSPATVTLRLLTTPDTNLACTTEEHNNVHAKNRSDGRPSVHWRSRALNIGRAGAPAPEPPDRARARSAVDR</sequence>
<feature type="compositionally biased region" description="Basic and acidic residues" evidence="1">
    <location>
        <begin position="126"/>
        <end position="138"/>
    </location>
</feature>
<feature type="region of interest" description="Disordered" evidence="1">
    <location>
        <begin position="91"/>
        <end position="138"/>
    </location>
</feature>
<dbReference type="EMBL" id="BGZK01000031">
    <property type="protein sequence ID" value="GBP08393.1"/>
    <property type="molecule type" value="Genomic_DNA"/>
</dbReference>
<accession>A0A4C1T1J3</accession>
<keyword evidence="3" id="KW-1185">Reference proteome</keyword>
<organism evidence="2 3">
    <name type="scientific">Eumeta variegata</name>
    <name type="common">Bagworm moth</name>
    <name type="synonym">Eumeta japonica</name>
    <dbReference type="NCBI Taxonomy" id="151549"/>
    <lineage>
        <taxon>Eukaryota</taxon>
        <taxon>Metazoa</taxon>
        <taxon>Ecdysozoa</taxon>
        <taxon>Arthropoda</taxon>
        <taxon>Hexapoda</taxon>
        <taxon>Insecta</taxon>
        <taxon>Pterygota</taxon>
        <taxon>Neoptera</taxon>
        <taxon>Endopterygota</taxon>
        <taxon>Lepidoptera</taxon>
        <taxon>Glossata</taxon>
        <taxon>Ditrysia</taxon>
        <taxon>Tineoidea</taxon>
        <taxon>Psychidae</taxon>
        <taxon>Oiketicinae</taxon>
        <taxon>Eumeta</taxon>
    </lineage>
</organism>
<evidence type="ECO:0000313" key="3">
    <source>
        <dbReference type="Proteomes" id="UP000299102"/>
    </source>
</evidence>
<gene>
    <name evidence="2" type="ORF">EVAR_77102_1</name>
</gene>
<dbReference type="AlphaFoldDB" id="A0A4C1T1J3"/>
<evidence type="ECO:0000256" key="1">
    <source>
        <dbReference type="SAM" id="MobiDB-lite"/>
    </source>
</evidence>
<feature type="compositionally biased region" description="Basic and acidic residues" evidence="1">
    <location>
        <begin position="91"/>
        <end position="105"/>
    </location>
</feature>
<dbReference type="Proteomes" id="UP000299102">
    <property type="component" value="Unassembled WGS sequence"/>
</dbReference>